<dbReference type="FunCoup" id="F6WKW9">
    <property type="interactions" value="161"/>
</dbReference>
<dbReference type="InterPro" id="IPR008978">
    <property type="entry name" value="HSP20-like_chaperone"/>
</dbReference>
<dbReference type="SUPFAM" id="SSF49764">
    <property type="entry name" value="HSP20-like chaperones"/>
    <property type="match status" value="1"/>
</dbReference>
<gene>
    <name evidence="4" type="primary">hspb3</name>
</gene>
<dbReference type="eggNOG" id="KOG3591">
    <property type="taxonomic scope" value="Eukaryota"/>
</dbReference>
<sequence>MQQVSIRHWIETPVRYKEMLATRDLQDCSLHHMLFALPGPQCSDHKKREDGQLDDQQEEDDKFKVLLDVVQFRPEDIIIQVFEGWLIIKGEHGCRMDEHGFISRSFTRTYQLPNGIGLTDLSAFFCHDGILAVEGKQNATKCHLLA</sequence>
<dbReference type="Gene3D" id="2.60.40.790">
    <property type="match status" value="1"/>
</dbReference>
<dbReference type="InterPro" id="IPR002068">
    <property type="entry name" value="A-crystallin/Hsp20_dom"/>
</dbReference>
<dbReference type="Ensembl" id="ENSXETT00000050520">
    <property type="protein sequence ID" value="ENSXETP00000050520"/>
    <property type="gene ID" value="ENSXETG00000023377"/>
</dbReference>
<proteinExistence type="inferred from homology"/>
<dbReference type="PRINTS" id="PR00299">
    <property type="entry name" value="ACRYSTALLIN"/>
</dbReference>
<dbReference type="Bgee" id="ENSXETG00000023377">
    <property type="expression patterns" value="Expressed in heart and 2 other cell types or tissues"/>
</dbReference>
<dbReference type="InterPro" id="IPR001436">
    <property type="entry name" value="Alpha-crystallin/sHSP_animal"/>
</dbReference>
<dbReference type="InParanoid" id="F6WKW9"/>
<name>F6WKW9_XENTR</name>
<comment type="similarity">
    <text evidence="1 2">Belongs to the small heat shock protein (HSP20) family.</text>
</comment>
<accession>F6WKW9</accession>
<protein>
    <submittedName>
        <fullName evidence="4">Heat shock protein family B (small) member 3</fullName>
    </submittedName>
</protein>
<dbReference type="HOGENOM" id="CLU_151649_0_0_1"/>
<dbReference type="PROSITE" id="PS01031">
    <property type="entry name" value="SHSP"/>
    <property type="match status" value="1"/>
</dbReference>
<dbReference type="Pfam" id="PF00011">
    <property type="entry name" value="HSP20"/>
    <property type="match status" value="1"/>
</dbReference>
<reference evidence="4" key="1">
    <citation type="journal article" date="2010" name="Science">
        <title>The genome of the Western clawed frog Xenopus tropicalis.</title>
        <authorList>
            <person name="Hellsten U."/>
            <person name="Harland R.M."/>
            <person name="Gilchrist M.J."/>
            <person name="Hendrix D."/>
            <person name="Jurka J."/>
            <person name="Kapitonov V."/>
            <person name="Ovcharenko I."/>
            <person name="Putnam N.H."/>
            <person name="Shu S."/>
            <person name="Taher L."/>
            <person name="Blitz I.L."/>
            <person name="Blumberg B."/>
            <person name="Dichmann D.S."/>
            <person name="Dubchak I."/>
            <person name="Amaya E."/>
            <person name="Detter J.C."/>
            <person name="Fletcher R."/>
            <person name="Gerhard D.S."/>
            <person name="Goodstein D."/>
            <person name="Graves T."/>
            <person name="Grigoriev I.V."/>
            <person name="Grimwood J."/>
            <person name="Kawashima T."/>
            <person name="Lindquist E."/>
            <person name="Lucas S.M."/>
            <person name="Mead P.E."/>
            <person name="Mitros T."/>
            <person name="Ogino H."/>
            <person name="Ohta Y."/>
            <person name="Poliakov A.V."/>
            <person name="Pollet N."/>
            <person name="Robert J."/>
            <person name="Salamov A."/>
            <person name="Sater A.K."/>
            <person name="Schmutz J."/>
            <person name="Terry A."/>
            <person name="Vize P.D."/>
            <person name="Warren W.C."/>
            <person name="Wells D."/>
            <person name="Wills A."/>
            <person name="Wilson R.K."/>
            <person name="Zimmerman L.B."/>
            <person name="Zorn A.M."/>
            <person name="Grainger R."/>
            <person name="Grammer T."/>
            <person name="Khokha M.K."/>
            <person name="Richardson P.M."/>
            <person name="Rokhsar D.S."/>
        </authorList>
    </citation>
    <scope>NUCLEOTIDE SEQUENCE [LARGE SCALE GENOMIC DNA]</scope>
    <source>
        <strain evidence="4">Nigerian</strain>
    </source>
</reference>
<dbReference type="PANTHER" id="PTHR47097">
    <property type="entry name" value="HEAT SHOCK PROTEIN BETA-3"/>
    <property type="match status" value="1"/>
</dbReference>
<evidence type="ECO:0000256" key="1">
    <source>
        <dbReference type="PROSITE-ProRule" id="PRU00285"/>
    </source>
</evidence>
<reference evidence="4" key="2">
    <citation type="submission" date="2011-06" db="UniProtKB">
        <authorList>
            <consortium name="Ensembl"/>
        </authorList>
    </citation>
    <scope>IDENTIFICATION</scope>
</reference>
<evidence type="ECO:0000259" key="3">
    <source>
        <dbReference type="PROSITE" id="PS01031"/>
    </source>
</evidence>
<dbReference type="CDD" id="cd06477">
    <property type="entry name" value="ACD_HspB3_Like"/>
    <property type="match status" value="1"/>
</dbReference>
<organism evidence="4">
    <name type="scientific">Xenopus tropicalis</name>
    <name type="common">Western clawed frog</name>
    <name type="synonym">Silurana tropicalis</name>
    <dbReference type="NCBI Taxonomy" id="8364"/>
    <lineage>
        <taxon>Eukaryota</taxon>
        <taxon>Metazoa</taxon>
        <taxon>Chordata</taxon>
        <taxon>Craniata</taxon>
        <taxon>Vertebrata</taxon>
        <taxon>Euteleostomi</taxon>
        <taxon>Amphibia</taxon>
        <taxon>Batrachia</taxon>
        <taxon>Anura</taxon>
        <taxon>Pipoidea</taxon>
        <taxon>Pipidae</taxon>
        <taxon>Xenopodinae</taxon>
        <taxon>Xenopus</taxon>
        <taxon>Silurana</taxon>
    </lineage>
</organism>
<feature type="domain" description="SHSP" evidence="3">
    <location>
        <begin position="44"/>
        <end position="146"/>
    </location>
</feature>
<dbReference type="InterPro" id="IPR033894">
    <property type="entry name" value="HSPB3"/>
</dbReference>
<dbReference type="GeneTree" id="ENSGT00940000161247"/>
<evidence type="ECO:0000256" key="2">
    <source>
        <dbReference type="RuleBase" id="RU003616"/>
    </source>
</evidence>
<dbReference type="AlphaFoldDB" id="F6WKW9"/>
<dbReference type="Xenbase" id="XB-GENE-969539">
    <property type="gene designation" value="hspb3"/>
</dbReference>
<dbReference type="PANTHER" id="PTHR47097:SF1">
    <property type="entry name" value="HEAT SHOCK PROTEIN BETA-3"/>
    <property type="match status" value="1"/>
</dbReference>
<evidence type="ECO:0000313" key="4">
    <source>
        <dbReference type="Ensembl" id="ENSXETP00000050520"/>
    </source>
</evidence>